<sequence>MDIYYHWVAGGKKNEVDRLDDAASKRNQIQSNLSATR</sequence>
<accession>A0A1W1HF84</accession>
<proteinExistence type="predicted"/>
<keyword evidence="2" id="KW-1185">Reference proteome</keyword>
<name>A0A1W1HF84_9BACT</name>
<evidence type="ECO:0000313" key="2">
    <source>
        <dbReference type="Proteomes" id="UP000191931"/>
    </source>
</evidence>
<gene>
    <name evidence="1" type="ORF">MTBBW1_2610006</name>
</gene>
<evidence type="ECO:0000313" key="1">
    <source>
        <dbReference type="EMBL" id="SLM31035.1"/>
    </source>
</evidence>
<organism evidence="1 2">
    <name type="scientific">Desulfamplus magnetovallimortis</name>
    <dbReference type="NCBI Taxonomy" id="1246637"/>
    <lineage>
        <taxon>Bacteria</taxon>
        <taxon>Pseudomonadati</taxon>
        <taxon>Thermodesulfobacteriota</taxon>
        <taxon>Desulfobacteria</taxon>
        <taxon>Desulfobacterales</taxon>
        <taxon>Desulfobacteraceae</taxon>
        <taxon>Desulfamplus</taxon>
    </lineage>
</organism>
<dbReference type="AlphaFoldDB" id="A0A1W1HF84"/>
<protein>
    <submittedName>
        <fullName evidence="1">Uncharacterized protein</fullName>
    </submittedName>
</protein>
<dbReference type="EMBL" id="FWEV01000181">
    <property type="protein sequence ID" value="SLM31035.1"/>
    <property type="molecule type" value="Genomic_DNA"/>
</dbReference>
<dbReference type="Proteomes" id="UP000191931">
    <property type="component" value="Unassembled WGS sequence"/>
</dbReference>
<dbReference type="STRING" id="1246637.MTBBW1_2610006"/>
<reference evidence="1 2" key="1">
    <citation type="submission" date="2017-03" db="EMBL/GenBank/DDBJ databases">
        <authorList>
            <person name="Afonso C.L."/>
            <person name="Miller P.J."/>
            <person name="Scott M.A."/>
            <person name="Spackman E."/>
            <person name="Goraichik I."/>
            <person name="Dimitrov K.M."/>
            <person name="Suarez D.L."/>
            <person name="Swayne D.E."/>
        </authorList>
    </citation>
    <scope>NUCLEOTIDE SEQUENCE [LARGE SCALE GENOMIC DNA]</scope>
    <source>
        <strain evidence="1">PRJEB14757</strain>
    </source>
</reference>